<dbReference type="PANTHER" id="PTHR46233:SF3">
    <property type="entry name" value="HYDROXYACYLGLUTATHIONE HYDROLASE GLOC"/>
    <property type="match status" value="1"/>
</dbReference>
<dbReference type="RefSeq" id="WP_148444619.1">
    <property type="nucleotide sequence ID" value="NZ_JAKHPH010000028.1"/>
</dbReference>
<dbReference type="PANTHER" id="PTHR46233">
    <property type="entry name" value="HYDROXYACYLGLUTATHIONE HYDROLASE GLOC"/>
    <property type="match status" value="1"/>
</dbReference>
<accession>A0AAW5WVJ2</accession>
<dbReference type="InterPro" id="IPR036866">
    <property type="entry name" value="RibonucZ/Hydroxyglut_hydro"/>
</dbReference>
<evidence type="ECO:0000256" key="3">
    <source>
        <dbReference type="ARBA" id="ARBA00022801"/>
    </source>
</evidence>
<dbReference type="GO" id="GO:0016787">
    <property type="term" value="F:hydrolase activity"/>
    <property type="evidence" value="ECO:0007669"/>
    <property type="project" value="UniProtKB-KW"/>
</dbReference>
<dbReference type="EMBL" id="JAKHPH010000028">
    <property type="protein sequence ID" value="MCZ3668236.1"/>
    <property type="molecule type" value="Genomic_DNA"/>
</dbReference>
<evidence type="ECO:0000256" key="4">
    <source>
        <dbReference type="ARBA" id="ARBA00022833"/>
    </source>
</evidence>
<proteinExistence type="predicted"/>
<keyword evidence="4" id="KW-0862">Zinc</keyword>
<protein>
    <submittedName>
        <fullName evidence="6">MBL fold metallo-hydrolase</fullName>
    </submittedName>
</protein>
<dbReference type="SUPFAM" id="SSF56281">
    <property type="entry name" value="Metallo-hydrolase/oxidoreductase"/>
    <property type="match status" value="1"/>
</dbReference>
<keyword evidence="2" id="KW-0479">Metal-binding</keyword>
<dbReference type="Gene3D" id="3.60.15.10">
    <property type="entry name" value="Ribonuclease Z/Hydroxyacylglutathione hydrolase-like"/>
    <property type="match status" value="1"/>
</dbReference>
<comment type="caution">
    <text evidence="6">The sequence shown here is derived from an EMBL/GenBank/DDBJ whole genome shotgun (WGS) entry which is preliminary data.</text>
</comment>
<evidence type="ECO:0000259" key="5">
    <source>
        <dbReference type="SMART" id="SM00849"/>
    </source>
</evidence>
<dbReference type="GO" id="GO:0046872">
    <property type="term" value="F:metal ion binding"/>
    <property type="evidence" value="ECO:0007669"/>
    <property type="project" value="UniProtKB-KW"/>
</dbReference>
<name>A0AAW5WVJ2_9LACO</name>
<feature type="domain" description="Metallo-beta-lactamase" evidence="5">
    <location>
        <begin position="17"/>
        <end position="195"/>
    </location>
</feature>
<comment type="cofactor">
    <cofactor evidence="1">
        <name>Zn(2+)</name>
        <dbReference type="ChEBI" id="CHEBI:29105"/>
    </cofactor>
</comment>
<gene>
    <name evidence="6" type="ORF">L2724_08130</name>
</gene>
<keyword evidence="3" id="KW-0378">Hydrolase</keyword>
<evidence type="ECO:0000256" key="2">
    <source>
        <dbReference type="ARBA" id="ARBA00022723"/>
    </source>
</evidence>
<dbReference type="AlphaFoldDB" id="A0AAW5WVJ2"/>
<sequence>MALKNSTVKVTQLKYGNTKCYLLGGTSKSLLIDTDWAGKLPAFYHALGQKKLTAQGIDYLIITHYHPDHMGIAADLMRIGIRLIVMDCQQKYIHQSDHIFYKENNPAFQPINDHKIRVVKISQSRRFLASCGIPGVIINTPGHTNDSVSLVLDSGEAFVGDLYPQDQVPLYNNPVITASWQKLKDNGASLVHFAHYADEIVK</sequence>
<evidence type="ECO:0000313" key="7">
    <source>
        <dbReference type="Proteomes" id="UP001212401"/>
    </source>
</evidence>
<dbReference type="Proteomes" id="UP001212401">
    <property type="component" value="Unassembled WGS sequence"/>
</dbReference>
<evidence type="ECO:0000313" key="6">
    <source>
        <dbReference type="EMBL" id="MCZ3668236.1"/>
    </source>
</evidence>
<dbReference type="Pfam" id="PF00753">
    <property type="entry name" value="Lactamase_B"/>
    <property type="match status" value="1"/>
</dbReference>
<evidence type="ECO:0000256" key="1">
    <source>
        <dbReference type="ARBA" id="ARBA00001947"/>
    </source>
</evidence>
<dbReference type="InterPro" id="IPR001279">
    <property type="entry name" value="Metallo-B-lactamas"/>
</dbReference>
<dbReference type="SMART" id="SM00849">
    <property type="entry name" value="Lactamase_B"/>
    <property type="match status" value="1"/>
</dbReference>
<reference evidence="6" key="1">
    <citation type="submission" date="2022-01" db="EMBL/GenBank/DDBJ databases">
        <title>VMRC isolate genome collection.</title>
        <authorList>
            <person name="France M."/>
            <person name="Rutt L."/>
            <person name="Humphrys M."/>
            <person name="Ravel J."/>
        </authorList>
    </citation>
    <scope>NUCLEOTIDE SEQUENCE</scope>
    <source>
        <strain evidence="6">C0048A1</strain>
    </source>
</reference>
<organism evidence="6 7">
    <name type="scientific">Limosilactobacillus vaginalis</name>
    <dbReference type="NCBI Taxonomy" id="1633"/>
    <lineage>
        <taxon>Bacteria</taxon>
        <taxon>Bacillati</taxon>
        <taxon>Bacillota</taxon>
        <taxon>Bacilli</taxon>
        <taxon>Lactobacillales</taxon>
        <taxon>Lactobacillaceae</taxon>
        <taxon>Limosilactobacillus</taxon>
    </lineage>
</organism>
<dbReference type="InterPro" id="IPR051453">
    <property type="entry name" value="MBL_Glyoxalase_II"/>
</dbReference>